<dbReference type="Proteomes" id="UP001385892">
    <property type="component" value="Unassembled WGS sequence"/>
</dbReference>
<name>A0ABU8WLP5_9BURK</name>
<protein>
    <submittedName>
        <fullName evidence="1">Uncharacterized protein</fullName>
    </submittedName>
</protein>
<dbReference type="RefSeq" id="WP_340342812.1">
    <property type="nucleotide sequence ID" value="NZ_JBBKZT010000005.1"/>
</dbReference>
<organism evidence="1 2">
    <name type="scientific">Variovorax rhizosphaerae</name>
    <dbReference type="NCBI Taxonomy" id="1836200"/>
    <lineage>
        <taxon>Bacteria</taxon>
        <taxon>Pseudomonadati</taxon>
        <taxon>Pseudomonadota</taxon>
        <taxon>Betaproteobacteria</taxon>
        <taxon>Burkholderiales</taxon>
        <taxon>Comamonadaceae</taxon>
        <taxon>Variovorax</taxon>
    </lineage>
</organism>
<gene>
    <name evidence="1" type="ORF">WKW82_13595</name>
</gene>
<accession>A0ABU8WLP5</accession>
<reference evidence="1 2" key="1">
    <citation type="submission" date="2024-03" db="EMBL/GenBank/DDBJ databases">
        <title>Novel species of the genus Variovorax.</title>
        <authorList>
            <person name="Liu Q."/>
            <person name="Xin Y.-H."/>
        </authorList>
    </citation>
    <scope>NUCLEOTIDE SEQUENCE [LARGE SCALE GENOMIC DNA]</scope>
    <source>
        <strain evidence="1 2">KACC 18900</strain>
    </source>
</reference>
<evidence type="ECO:0000313" key="1">
    <source>
        <dbReference type="EMBL" id="MEJ8847688.1"/>
    </source>
</evidence>
<comment type="caution">
    <text evidence="1">The sequence shown here is derived from an EMBL/GenBank/DDBJ whole genome shotgun (WGS) entry which is preliminary data.</text>
</comment>
<proteinExistence type="predicted"/>
<dbReference type="EMBL" id="JBBKZT010000005">
    <property type="protein sequence ID" value="MEJ8847688.1"/>
    <property type="molecule type" value="Genomic_DNA"/>
</dbReference>
<evidence type="ECO:0000313" key="2">
    <source>
        <dbReference type="Proteomes" id="UP001385892"/>
    </source>
</evidence>
<keyword evidence="2" id="KW-1185">Reference proteome</keyword>
<sequence length="79" mass="8605">MATPPKLTPGTITALALDFRAASELAEQARLDTARASAGRRAARQDRRYARRELALVCDALRAGQRLFAALAAGRRRRA</sequence>